<name>A0A916T8X5_9HYPH</name>
<comment type="caution">
    <text evidence="5">The sequence shown here is derived from an EMBL/GenBank/DDBJ whole genome shotgun (WGS) entry which is preliminary data.</text>
</comment>
<dbReference type="InterPro" id="IPR000086">
    <property type="entry name" value="NUDIX_hydrolase_dom"/>
</dbReference>
<dbReference type="InterPro" id="IPR016181">
    <property type="entry name" value="Acyl_CoA_acyltransferase"/>
</dbReference>
<evidence type="ECO:0000313" key="5">
    <source>
        <dbReference type="EMBL" id="GGB36123.1"/>
    </source>
</evidence>
<proteinExistence type="predicted"/>
<dbReference type="InterPro" id="IPR000182">
    <property type="entry name" value="GNAT_dom"/>
</dbReference>
<dbReference type="PROSITE" id="PS51462">
    <property type="entry name" value="NUDIX"/>
    <property type="match status" value="1"/>
</dbReference>
<evidence type="ECO:0000259" key="3">
    <source>
        <dbReference type="PROSITE" id="PS51186"/>
    </source>
</evidence>
<dbReference type="CDD" id="cd02883">
    <property type="entry name" value="NUDIX_Hydrolase"/>
    <property type="match status" value="1"/>
</dbReference>
<keyword evidence="6" id="KW-1185">Reference proteome</keyword>
<reference evidence="5" key="2">
    <citation type="submission" date="2020-09" db="EMBL/GenBank/DDBJ databases">
        <authorList>
            <person name="Sun Q."/>
            <person name="Zhou Y."/>
        </authorList>
    </citation>
    <scope>NUCLEOTIDE SEQUENCE</scope>
    <source>
        <strain evidence="5">CGMCC 1.12426</strain>
    </source>
</reference>
<dbReference type="InterPro" id="IPR050832">
    <property type="entry name" value="Bact_Acetyltransf"/>
</dbReference>
<dbReference type="PANTHER" id="PTHR43877:SF2">
    <property type="entry name" value="AMINOALKYLPHOSPHONATE N-ACETYLTRANSFERASE-RELATED"/>
    <property type="match status" value="1"/>
</dbReference>
<dbReference type="PANTHER" id="PTHR43877">
    <property type="entry name" value="AMINOALKYLPHOSPHONATE N-ACETYLTRANSFERASE-RELATED-RELATED"/>
    <property type="match status" value="1"/>
</dbReference>
<dbReference type="Gene3D" id="3.90.79.10">
    <property type="entry name" value="Nucleoside Triphosphate Pyrophosphohydrolase"/>
    <property type="match status" value="1"/>
</dbReference>
<organism evidence="5 6">
    <name type="scientific">Roseibium aquae</name>
    <dbReference type="NCBI Taxonomy" id="1323746"/>
    <lineage>
        <taxon>Bacteria</taxon>
        <taxon>Pseudomonadati</taxon>
        <taxon>Pseudomonadota</taxon>
        <taxon>Alphaproteobacteria</taxon>
        <taxon>Hyphomicrobiales</taxon>
        <taxon>Stappiaceae</taxon>
        <taxon>Roseibium</taxon>
    </lineage>
</organism>
<protein>
    <recommendedName>
        <fullName evidence="7">NUDIX hydrolase</fullName>
    </recommendedName>
</protein>
<reference evidence="5" key="1">
    <citation type="journal article" date="2014" name="Int. J. Syst. Evol. Microbiol.">
        <title>Complete genome sequence of Corynebacterium casei LMG S-19264T (=DSM 44701T), isolated from a smear-ripened cheese.</title>
        <authorList>
            <consortium name="US DOE Joint Genome Institute (JGI-PGF)"/>
            <person name="Walter F."/>
            <person name="Albersmeier A."/>
            <person name="Kalinowski J."/>
            <person name="Ruckert C."/>
        </authorList>
    </citation>
    <scope>NUCLEOTIDE SEQUENCE</scope>
    <source>
        <strain evidence="5">CGMCC 1.12426</strain>
    </source>
</reference>
<dbReference type="EMBL" id="BMFA01000001">
    <property type="protein sequence ID" value="GGB36123.1"/>
    <property type="molecule type" value="Genomic_DNA"/>
</dbReference>
<dbReference type="InterPro" id="IPR015797">
    <property type="entry name" value="NUDIX_hydrolase-like_dom_sf"/>
</dbReference>
<feature type="domain" description="N-acetyltransferase" evidence="3">
    <location>
        <begin position="1"/>
        <end position="111"/>
    </location>
</feature>
<evidence type="ECO:0000259" key="4">
    <source>
        <dbReference type="PROSITE" id="PS51462"/>
    </source>
</evidence>
<dbReference type="Pfam" id="PF00583">
    <property type="entry name" value="Acetyltransf_1"/>
    <property type="match status" value="1"/>
</dbReference>
<evidence type="ECO:0008006" key="7">
    <source>
        <dbReference type="Google" id="ProtNLM"/>
    </source>
</evidence>
<dbReference type="Gene3D" id="3.40.630.30">
    <property type="match status" value="1"/>
</dbReference>
<sequence>MTARQIGDQHVLVAERDGAPVGYLAAEKQDEDTLLVEHLFVCPGSWGKGVGRLLLTRAQDHARGLGLGRLRLQGDVPAQAFFESQGFEPVGAKPSKLLPGQSVPRLEKTLGQAVYALKRISLAKTERPWAFEAANAAEIDAYFAGLQKQNPALWNGRTLKLVAFSFEDGVFTGTCAETSFAAFLAWRDWGAPDLSSRNLFGSAVIRSRDGALLYGRMSASTANPGLIYPPGGGLDLDDVRPDGSIDIERSLLRELAEETGLAAAEVSPGDAYIVFDGPRIACARVLNVDADAVPLRERIMRFSISTHEQELSEVRIMRHPRDLQDRDVVPFARVLGEALLKQQNL</sequence>
<keyword evidence="1" id="KW-0808">Transferase</keyword>
<dbReference type="CDD" id="cd04301">
    <property type="entry name" value="NAT_SF"/>
    <property type="match status" value="1"/>
</dbReference>
<keyword evidence="2" id="KW-0012">Acyltransferase</keyword>
<evidence type="ECO:0000256" key="1">
    <source>
        <dbReference type="ARBA" id="ARBA00022679"/>
    </source>
</evidence>
<dbReference type="PROSITE" id="PS51186">
    <property type="entry name" value="GNAT"/>
    <property type="match status" value="1"/>
</dbReference>
<evidence type="ECO:0000313" key="6">
    <source>
        <dbReference type="Proteomes" id="UP000605148"/>
    </source>
</evidence>
<dbReference type="GO" id="GO:0016747">
    <property type="term" value="F:acyltransferase activity, transferring groups other than amino-acyl groups"/>
    <property type="evidence" value="ECO:0007669"/>
    <property type="project" value="InterPro"/>
</dbReference>
<dbReference type="Proteomes" id="UP000605148">
    <property type="component" value="Unassembled WGS sequence"/>
</dbReference>
<feature type="domain" description="Nudix hydrolase" evidence="4">
    <location>
        <begin position="195"/>
        <end position="341"/>
    </location>
</feature>
<dbReference type="SUPFAM" id="SSF55811">
    <property type="entry name" value="Nudix"/>
    <property type="match status" value="1"/>
</dbReference>
<dbReference type="SUPFAM" id="SSF55729">
    <property type="entry name" value="Acyl-CoA N-acyltransferases (Nat)"/>
    <property type="match status" value="1"/>
</dbReference>
<gene>
    <name evidence="5" type="ORF">GCM10011316_05340</name>
</gene>
<evidence type="ECO:0000256" key="2">
    <source>
        <dbReference type="ARBA" id="ARBA00023315"/>
    </source>
</evidence>
<dbReference type="RefSeq" id="WP_172971962.1">
    <property type="nucleotide sequence ID" value="NZ_BMFA01000001.1"/>
</dbReference>
<dbReference type="AlphaFoldDB" id="A0A916T8X5"/>
<accession>A0A916T8X5</accession>